<dbReference type="RefSeq" id="WP_102258166.1">
    <property type="nucleotide sequence ID" value="NZ_MDBP01000060.1"/>
</dbReference>
<reference evidence="7" key="2">
    <citation type="submission" date="2016-07" db="EMBL/GenBank/DDBJ databases">
        <authorList>
            <person name="Wan K."/>
            <person name="Booth B."/>
            <person name="Spirohn K."/>
            <person name="Hao T."/>
            <person name="Hu Y."/>
            <person name="Calderwood M."/>
            <person name="Hill D."/>
            <person name="Mohr S."/>
            <person name="Vidal M."/>
            <person name="Celniker S."/>
            <person name="Perrimon N."/>
        </authorList>
    </citation>
    <scope>NUCLEOTIDE SEQUENCE</scope>
    <source>
        <strain evidence="7">10N.222.48.A2</strain>
    </source>
</reference>
<keyword evidence="2" id="KW-0169">Cobalamin biosynthesis</keyword>
<dbReference type="InterPro" id="IPR035996">
    <property type="entry name" value="4pyrrol_Methylase_sf"/>
</dbReference>
<evidence type="ECO:0000256" key="2">
    <source>
        <dbReference type="ARBA" id="ARBA00022573"/>
    </source>
</evidence>
<reference evidence="8 10" key="4">
    <citation type="submission" date="2019-04" db="EMBL/GenBank/DDBJ databases">
        <title>A reverse ecology approach based on a biological definition of microbial populations.</title>
        <authorList>
            <person name="Arevalo P."/>
            <person name="Vaninsberghe D."/>
            <person name="Elsherbini J."/>
            <person name="Gore J."/>
            <person name="Polz M."/>
        </authorList>
    </citation>
    <scope>NUCLEOTIDE SEQUENCE [LARGE SCALE GENOMIC DNA]</scope>
    <source>
        <strain evidence="8 10">10N.222.45.A8</strain>
    </source>
</reference>
<evidence type="ECO:0000259" key="6">
    <source>
        <dbReference type="Pfam" id="PF00590"/>
    </source>
</evidence>
<dbReference type="UniPathway" id="UPA00148"/>
<evidence type="ECO:0000256" key="4">
    <source>
        <dbReference type="ARBA" id="ARBA00022679"/>
    </source>
</evidence>
<comment type="caution">
    <text evidence="7">The sequence shown here is derived from an EMBL/GenBank/DDBJ whole genome shotgun (WGS) entry which is preliminary data.</text>
</comment>
<protein>
    <submittedName>
        <fullName evidence="7">Precorrin-6Y-methylase</fullName>
    </submittedName>
    <submittedName>
        <fullName evidence="8">Precorrin-6y C5,15-methyltransferase (Decarboxylating) subunit CbiE</fullName>
    </submittedName>
</protein>
<dbReference type="NCBIfam" id="TIGR02467">
    <property type="entry name" value="CbiE"/>
    <property type="match status" value="1"/>
</dbReference>
<dbReference type="GO" id="GO:0032259">
    <property type="term" value="P:methylation"/>
    <property type="evidence" value="ECO:0007669"/>
    <property type="project" value="UniProtKB-KW"/>
</dbReference>
<dbReference type="InterPro" id="IPR014008">
    <property type="entry name" value="Cbl_synth_MTase_CbiT"/>
</dbReference>
<sequence>MNNVSTHSQLIDCYQSAITVVGVPEDGCLSLTSRAVNAVESARVVAGNDRLLDWFPQFKGQRLSMQEGYLSWFAKLLDECEEGGVVVLASGDPLFFGIGESLLKKLPNDEVRFIPSPCSMQLACSRVGIAWQETKAISLHGRKQHYDGIKGIASQMQWGTSYCLLTDVQNNPARIAKHLVDFNQQGWTAWVCENLGGTDEKISQWTLEDLALKSSDDFSTLNVMVLHRTLPHAWGELGQYANDDDFMKRMPKRGLITKQPVRHLALASMRIQPRSVVWDIGTGSGSIAIEAAKQCYQGQVFTIESNQECYESVEANFRAHGTDNVQLIRDKAPIQPDTLPQPDSIFIGGSRGNMHTILDFCWSAIKPGGVVIGSAVTVDSVCELHQWSKDSNAPTQVQLVSISTGVPLAHYTRYQSENPIHLFIFTKPFIQK</sequence>
<dbReference type="InterPro" id="IPR014776">
    <property type="entry name" value="4pyrrole_Mease_sub2"/>
</dbReference>
<dbReference type="PIRSF" id="PIRSF036428">
    <property type="entry name" value="CobL"/>
    <property type="match status" value="1"/>
</dbReference>
<proteinExistence type="predicted"/>
<dbReference type="InterPro" id="IPR029063">
    <property type="entry name" value="SAM-dependent_MTases_sf"/>
</dbReference>
<dbReference type="GO" id="GO:0008276">
    <property type="term" value="F:protein methyltransferase activity"/>
    <property type="evidence" value="ECO:0007669"/>
    <property type="project" value="InterPro"/>
</dbReference>
<dbReference type="Proteomes" id="UP000235579">
    <property type="component" value="Unassembled WGS sequence"/>
</dbReference>
<evidence type="ECO:0000313" key="10">
    <source>
        <dbReference type="Proteomes" id="UP000308018"/>
    </source>
</evidence>
<keyword evidence="5" id="KW-0949">S-adenosyl-L-methionine</keyword>
<dbReference type="InterPro" id="IPR050714">
    <property type="entry name" value="Cobalamin_biosynth_MTase"/>
</dbReference>
<dbReference type="Pfam" id="PF00590">
    <property type="entry name" value="TP_methylase"/>
    <property type="match status" value="1"/>
</dbReference>
<dbReference type="Gene3D" id="3.40.50.150">
    <property type="entry name" value="Vaccinia Virus protein VP39"/>
    <property type="match status" value="1"/>
</dbReference>
<dbReference type="SUPFAM" id="SSF53790">
    <property type="entry name" value="Tetrapyrrole methylase"/>
    <property type="match status" value="1"/>
</dbReference>
<keyword evidence="4" id="KW-0808">Transferase</keyword>
<evidence type="ECO:0000256" key="5">
    <source>
        <dbReference type="ARBA" id="ARBA00022691"/>
    </source>
</evidence>
<dbReference type="Proteomes" id="UP000308018">
    <property type="component" value="Unassembled WGS sequence"/>
</dbReference>
<dbReference type="InterPro" id="IPR006365">
    <property type="entry name" value="Cbl_synth_CobL"/>
</dbReference>
<dbReference type="InterPro" id="IPR014777">
    <property type="entry name" value="4pyrrole_Mease_sub1"/>
</dbReference>
<dbReference type="SUPFAM" id="SSF53335">
    <property type="entry name" value="S-adenosyl-L-methionine-dependent methyltransferases"/>
    <property type="match status" value="1"/>
</dbReference>
<comment type="pathway">
    <text evidence="1">Cofactor biosynthesis; adenosylcobalamin biosynthesis.</text>
</comment>
<dbReference type="Gene3D" id="3.30.950.10">
    <property type="entry name" value="Methyltransferase, Cobalt-precorrin-4 Transmethylase, Domain 2"/>
    <property type="match status" value="1"/>
</dbReference>
<keyword evidence="3 7" id="KW-0489">Methyltransferase</keyword>
<organism evidence="7 9">
    <name type="scientific">Vibrio tasmaniensis</name>
    <dbReference type="NCBI Taxonomy" id="212663"/>
    <lineage>
        <taxon>Bacteria</taxon>
        <taxon>Pseudomonadati</taxon>
        <taxon>Pseudomonadota</taxon>
        <taxon>Gammaproteobacteria</taxon>
        <taxon>Vibrionales</taxon>
        <taxon>Vibrionaceae</taxon>
        <taxon>Vibrio</taxon>
    </lineage>
</organism>
<gene>
    <name evidence="8" type="primary">cbiE</name>
    <name evidence="7" type="ORF">BCS92_19820</name>
    <name evidence="8" type="ORF">FC057_07645</name>
</gene>
<feature type="domain" description="Tetrapyrrole methylase" evidence="6">
    <location>
        <begin position="18"/>
        <end position="211"/>
    </location>
</feature>
<dbReference type="NCBIfam" id="TIGR02469">
    <property type="entry name" value="CbiT"/>
    <property type="match status" value="1"/>
</dbReference>
<dbReference type="Gene3D" id="3.40.1010.10">
    <property type="entry name" value="Cobalt-precorrin-4 Transmethylase, Domain 1"/>
    <property type="match status" value="1"/>
</dbReference>
<evidence type="ECO:0000256" key="3">
    <source>
        <dbReference type="ARBA" id="ARBA00022603"/>
    </source>
</evidence>
<reference evidence="9" key="1">
    <citation type="submission" date="2016-07" db="EMBL/GenBank/DDBJ databases">
        <title>Nontailed viruses are major unrecognized killers of bacteria in the ocean.</title>
        <authorList>
            <person name="Kauffman K."/>
            <person name="Hussain F."/>
            <person name="Yang J."/>
            <person name="Arevalo P."/>
            <person name="Brown J."/>
            <person name="Cutler M."/>
            <person name="Kelly L."/>
            <person name="Polz M.F."/>
        </authorList>
    </citation>
    <scope>NUCLEOTIDE SEQUENCE [LARGE SCALE GENOMIC DNA]</scope>
    <source>
        <strain evidence="9">10N.222.48.A2</strain>
    </source>
</reference>
<evidence type="ECO:0000313" key="7">
    <source>
        <dbReference type="EMBL" id="PMP11603.1"/>
    </source>
</evidence>
<dbReference type="InterPro" id="IPR000878">
    <property type="entry name" value="4pyrrol_Mease"/>
</dbReference>
<reference evidence="7" key="3">
    <citation type="journal article" date="2018" name="Nature">
        <title>A major lineage of non-tailed dsDNA viruses as unrecognized killers of marine bacteria.</title>
        <authorList>
            <person name="Kauffman K.M."/>
            <person name="Hussain F.A."/>
            <person name="Yang J."/>
            <person name="Arevalo P."/>
            <person name="Brown J.M."/>
            <person name="Chang W.K."/>
            <person name="VanInsberghe D."/>
            <person name="Elsherbini J."/>
            <person name="Sharma R.S."/>
            <person name="Cutler M.B."/>
            <person name="Kelly L."/>
            <person name="Polz M.F."/>
        </authorList>
    </citation>
    <scope>NUCLEOTIDE SEQUENCE</scope>
    <source>
        <strain evidence="7">10N.222.48.A2</strain>
    </source>
</reference>
<dbReference type="GO" id="GO:0009236">
    <property type="term" value="P:cobalamin biosynthetic process"/>
    <property type="evidence" value="ECO:0007669"/>
    <property type="project" value="UniProtKB-UniPathway"/>
</dbReference>
<evidence type="ECO:0000313" key="8">
    <source>
        <dbReference type="EMBL" id="TKG34851.1"/>
    </source>
</evidence>
<dbReference type="PANTHER" id="PTHR43182">
    <property type="entry name" value="COBALT-PRECORRIN-6B C(15)-METHYLTRANSFERASE (DECARBOXYLATING)"/>
    <property type="match status" value="1"/>
</dbReference>
<dbReference type="AlphaFoldDB" id="A0A2N7NEX7"/>
<dbReference type="CDD" id="cd02440">
    <property type="entry name" value="AdoMet_MTases"/>
    <property type="match status" value="1"/>
</dbReference>
<dbReference type="InterPro" id="IPR012818">
    <property type="entry name" value="CbiE"/>
</dbReference>
<evidence type="ECO:0000256" key="1">
    <source>
        <dbReference type="ARBA" id="ARBA00004953"/>
    </source>
</evidence>
<dbReference type="EMBL" id="SYVV01000009">
    <property type="protein sequence ID" value="TKG34851.1"/>
    <property type="molecule type" value="Genomic_DNA"/>
</dbReference>
<accession>A0A2N7NEX7</accession>
<evidence type="ECO:0000313" key="9">
    <source>
        <dbReference type="Proteomes" id="UP000235579"/>
    </source>
</evidence>
<dbReference type="EMBL" id="MDBP01000060">
    <property type="protein sequence ID" value="PMP11603.1"/>
    <property type="molecule type" value="Genomic_DNA"/>
</dbReference>
<dbReference type="PANTHER" id="PTHR43182:SF1">
    <property type="entry name" value="COBALT-PRECORRIN-7 C(5)-METHYLTRANSFERASE"/>
    <property type="match status" value="1"/>
</dbReference>
<name>A0A2N7NEX7_9VIBR</name>
<dbReference type="CDD" id="cd11644">
    <property type="entry name" value="Precorrin-6Y-MT"/>
    <property type="match status" value="1"/>
</dbReference>